<dbReference type="AlphaFoldDB" id="A0A1A9GKA1"/>
<dbReference type="EMBL" id="CP015079">
    <property type="protein sequence ID" value="ANH38694.1"/>
    <property type="molecule type" value="Genomic_DNA"/>
</dbReference>
<dbReference type="Pfam" id="PF03235">
    <property type="entry name" value="GmrSD_N"/>
    <property type="match status" value="1"/>
</dbReference>
<gene>
    <name evidence="2" type="ORF">I601_2270</name>
</gene>
<dbReference type="RefSeq" id="WP_084527488.1">
    <property type="nucleotide sequence ID" value="NZ_CP015079.1"/>
</dbReference>
<dbReference type="Proteomes" id="UP000077868">
    <property type="component" value="Chromosome"/>
</dbReference>
<organism evidence="2 3">
    <name type="scientific">Nocardioides dokdonensis FR1436</name>
    <dbReference type="NCBI Taxonomy" id="1300347"/>
    <lineage>
        <taxon>Bacteria</taxon>
        <taxon>Bacillati</taxon>
        <taxon>Actinomycetota</taxon>
        <taxon>Actinomycetes</taxon>
        <taxon>Propionibacteriales</taxon>
        <taxon>Nocardioidaceae</taxon>
        <taxon>Nocardioides</taxon>
    </lineage>
</organism>
<name>A0A1A9GKA1_9ACTN</name>
<sequence length="766" mass="86867">MSIRESDEENMTGYRTTFQAMFGEQIDGMPSVERVAIPLIQRDYAQGRLDTRTSTIRATFLDALHAALTGETSVGLDFIYGEVHNDGTFEPLDGQQRLTTLFLLHWYLAFRRGEVSAAQPWTNFSYATRPSARLFCERLVKHPPPSDLSTPPSAWITDQSWYLHLWQFDPTIRAMLVTIDAIASRFADESPDELWQRLSDAENPAIWFQLLPIDDMGAAEDLYIKMNSRGKPLTEFEAFKAFLGQLVDEAGGFEDFGHKIDGDWTDVLWPYRGENNIVDDEFMRYFDFLMEVCEWREGWSRVDDLVTPEKRAKALYGLGNPRHREHLSFMHGAFETWVAEPNLRDYFESLFKTTLDGDGVRVFGANATSDLFHACCDRYGDLRGSTRLFSLTDTLLLLAVLVHRQHQTPDVAARLRSLRNVNEASQFEMRVTNMPKFVNEVTTFIQTGDFDALATFNTNQVNEEKAKQDLRTLNPELIPSIARLEDHAVLRGTLACFDLSSSISHRASAFEAAFEPTRWPLVTGTLLACGAYQRGYQNSDRFQFGSPNTDSVWRLVLVDRGDRDVLAPAREALAAMLDLIADADTQDVEIALGEIARDFTKSRADQERFDWRYHLVRYPEMREGNTGIYYGADGELGYEMTMLRKKVQRSYYRDAYLYAIWSEAGRPSEVSDPWFYGYSTTARWMELARSRVGIRSVSGGLALRNGDSASDEGTLKALCEAAGAEPCEDGWLLRTPQRSHAGELVDTVDRVQVGAEILRDLITAGL</sequence>
<evidence type="ECO:0000313" key="2">
    <source>
        <dbReference type="EMBL" id="ANH38694.1"/>
    </source>
</evidence>
<proteinExistence type="predicted"/>
<reference evidence="2 3" key="1">
    <citation type="submission" date="2016-03" db="EMBL/GenBank/DDBJ databases">
        <title>Complete genome sequence of a soil Actinobacterium, Nocardioides dokdonensis FR1436.</title>
        <authorList>
            <person name="Kwon S.-K."/>
            <person name="Kim K."/>
            <person name="Kim J.F."/>
        </authorList>
    </citation>
    <scope>NUCLEOTIDE SEQUENCE [LARGE SCALE GENOMIC DNA]</scope>
    <source>
        <strain evidence="2 3">FR1436</strain>
    </source>
</reference>
<keyword evidence="3" id="KW-1185">Reference proteome</keyword>
<dbReference type="KEGG" id="ndk:I601_2270"/>
<accession>A0A1A9GKA1</accession>
<dbReference type="STRING" id="1300347.I601_2270"/>
<feature type="domain" description="GmrSD restriction endonucleases N-terminal" evidence="1">
    <location>
        <begin position="35"/>
        <end position="243"/>
    </location>
</feature>
<protein>
    <recommendedName>
        <fullName evidence="1">GmrSD restriction endonucleases N-terminal domain-containing protein</fullName>
    </recommendedName>
</protein>
<dbReference type="OrthoDB" id="3654724at2"/>
<dbReference type="InterPro" id="IPR004919">
    <property type="entry name" value="GmrSD_N"/>
</dbReference>
<dbReference type="PATRIC" id="fig|1300347.3.peg.2265"/>
<evidence type="ECO:0000259" key="1">
    <source>
        <dbReference type="Pfam" id="PF03235"/>
    </source>
</evidence>
<evidence type="ECO:0000313" key="3">
    <source>
        <dbReference type="Proteomes" id="UP000077868"/>
    </source>
</evidence>